<dbReference type="InterPro" id="IPR022655">
    <property type="entry name" value="DUF1553"/>
</dbReference>
<dbReference type="AlphaFoldDB" id="A0A5C6E5M1"/>
<dbReference type="Proteomes" id="UP000319143">
    <property type="component" value="Unassembled WGS sequence"/>
</dbReference>
<name>A0A5C6E5M1_9BACT</name>
<reference evidence="4 5" key="1">
    <citation type="submission" date="2019-02" db="EMBL/GenBank/DDBJ databases">
        <title>Deep-cultivation of Planctomycetes and their phenomic and genomic characterization uncovers novel biology.</title>
        <authorList>
            <person name="Wiegand S."/>
            <person name="Jogler M."/>
            <person name="Boedeker C."/>
            <person name="Pinto D."/>
            <person name="Vollmers J."/>
            <person name="Rivas-Marin E."/>
            <person name="Kohn T."/>
            <person name="Peeters S.H."/>
            <person name="Heuer A."/>
            <person name="Rast P."/>
            <person name="Oberbeckmann S."/>
            <person name="Bunk B."/>
            <person name="Jeske O."/>
            <person name="Meyerdierks A."/>
            <person name="Storesund J.E."/>
            <person name="Kallscheuer N."/>
            <person name="Luecker S."/>
            <person name="Lage O.M."/>
            <person name="Pohl T."/>
            <person name="Merkel B.J."/>
            <person name="Hornburger P."/>
            <person name="Mueller R.-W."/>
            <person name="Bruemmer F."/>
            <person name="Labrenz M."/>
            <person name="Spormann A.M."/>
            <person name="Op Den Camp H."/>
            <person name="Overmann J."/>
            <person name="Amann R."/>
            <person name="Jetten M.S.M."/>
            <person name="Mascher T."/>
            <person name="Medema M.H."/>
            <person name="Devos D.P."/>
            <person name="Kaster A.-K."/>
            <person name="Ovreas L."/>
            <person name="Rohde M."/>
            <person name="Galperin M.Y."/>
            <person name="Jogler C."/>
        </authorList>
    </citation>
    <scope>NUCLEOTIDE SEQUENCE [LARGE SCALE GENOMIC DNA]</scope>
    <source>
        <strain evidence="4 5">Poly41</strain>
    </source>
</reference>
<dbReference type="Pfam" id="PF07583">
    <property type="entry name" value="PSCyt2"/>
    <property type="match status" value="1"/>
</dbReference>
<evidence type="ECO:0000313" key="4">
    <source>
        <dbReference type="EMBL" id="TWU42756.1"/>
    </source>
</evidence>
<evidence type="ECO:0000313" key="5">
    <source>
        <dbReference type="Proteomes" id="UP000319143"/>
    </source>
</evidence>
<sequence length="939" mass="105202" precursor="true">MAFVQSRSVVFVAASLLLQSTSWTFVALAANTAATVGGTVERDDLRSIAPLNQRFESLDSDEVPDFQKHIVPLIGRLGCNGRACHGSFQGRGGFQLSLFGYDFRADHEALLAEHSGRVDVDDVDESLILAKPTDAEMHEGGKRFDAGSWQHHVLRRWIDAGASFDANKMHTLSRLEVTPSEIHFTNPDESVSLSVIATWQDGTREEVTPLCRFSTNDDSIAFIDEYGTVTSGMKGDTHVVIYYDNAVAAIPVLRPIGTRQHAAATAKQPIDQLVLRKLDQLGIVSSPSCTDAEFIRRVSLDMTGVLPAGDTVREFLADDSPGKRLALVDELLESPAYAAWWATRLSDWTGNSEEQLNNALPVRGAASRLWHHWLRVRLEQNIPYDEIVAGIVEAQSREEDESYVQYCENMTEACKAGNENVYAQREGLPLYWARRNFQKPEDRAIGFAYTFLGLRIECAQCHKHPFDQWSKDDFDHFAQLFSTIRTNPNQVSPQAKAERNELLAEVTGGKKLSGGDLRKAVYQAAVKGKTVPFGELYVADRFVSEKVKKARALAKKQGRKVDDLPNLSGNILGQTAPVMLTTDPRPALMRWLRSDENPYFAKAIVNRVWSNYFGIGIVDPTDDMNMANPPSNEPLLDHLATEFIASGFDLKWLHREIVASDTYQRSAETNQTNVADRTNFSHHLPRRLPAEVVYDAVVLATGSDEKVSELRTELDAMAIAEGLPRARNRSDFALQVFGQSIRESNCDCDRSNAPSLLQSIYLRNDSDMHRRLADKDGWVAQACRSLGVDGPDQRIDPRKMAAARAAEGYRKQILAKVRQFNDTPLARRAKMKPRVEQEYRRVKSKFNQFGFEMPPLARLLDNPNAWKQVEPSDDLAKGIQIKAIDELVQDAYLRTLSRYPDDQEQSIASEYIEQSESKAEGVESLLWALVNTKEFIITH</sequence>
<dbReference type="PANTHER" id="PTHR35889:SF3">
    <property type="entry name" value="F-BOX DOMAIN-CONTAINING PROTEIN"/>
    <property type="match status" value="1"/>
</dbReference>
<dbReference type="RefSeq" id="WP_146524746.1">
    <property type="nucleotide sequence ID" value="NZ_SJPV01000001.1"/>
</dbReference>
<feature type="domain" description="DUF1549" evidence="2">
    <location>
        <begin position="269"/>
        <end position="485"/>
    </location>
</feature>
<protein>
    <recommendedName>
        <fullName evidence="6">BIG2 domain-containing protein</fullName>
    </recommendedName>
</protein>
<proteinExistence type="predicted"/>
<accession>A0A5C6E5M1</accession>
<dbReference type="OrthoDB" id="289126at2"/>
<feature type="chain" id="PRO_5022701040" description="BIG2 domain-containing protein" evidence="1">
    <location>
        <begin position="30"/>
        <end position="939"/>
    </location>
</feature>
<comment type="caution">
    <text evidence="4">The sequence shown here is derived from an EMBL/GenBank/DDBJ whole genome shotgun (WGS) entry which is preliminary data.</text>
</comment>
<dbReference type="Gene3D" id="2.60.40.1080">
    <property type="match status" value="1"/>
</dbReference>
<feature type="domain" description="DUF1553" evidence="3">
    <location>
        <begin position="585"/>
        <end position="771"/>
    </location>
</feature>
<evidence type="ECO:0008006" key="6">
    <source>
        <dbReference type="Google" id="ProtNLM"/>
    </source>
</evidence>
<keyword evidence="1" id="KW-0732">Signal</keyword>
<dbReference type="Pfam" id="PF07587">
    <property type="entry name" value="PSD1"/>
    <property type="match status" value="1"/>
</dbReference>
<organism evidence="4 5">
    <name type="scientific">Novipirellula artificiosorum</name>
    <dbReference type="NCBI Taxonomy" id="2528016"/>
    <lineage>
        <taxon>Bacteria</taxon>
        <taxon>Pseudomonadati</taxon>
        <taxon>Planctomycetota</taxon>
        <taxon>Planctomycetia</taxon>
        <taxon>Pirellulales</taxon>
        <taxon>Pirellulaceae</taxon>
        <taxon>Novipirellula</taxon>
    </lineage>
</organism>
<evidence type="ECO:0000256" key="1">
    <source>
        <dbReference type="SAM" id="SignalP"/>
    </source>
</evidence>
<feature type="signal peptide" evidence="1">
    <location>
        <begin position="1"/>
        <end position="29"/>
    </location>
</feature>
<dbReference type="InterPro" id="IPR011444">
    <property type="entry name" value="DUF1549"/>
</dbReference>
<dbReference type="PANTHER" id="PTHR35889">
    <property type="entry name" value="CYCLOINULO-OLIGOSACCHARIDE FRUCTANOTRANSFERASE-RELATED"/>
    <property type="match status" value="1"/>
</dbReference>
<evidence type="ECO:0000259" key="2">
    <source>
        <dbReference type="Pfam" id="PF07583"/>
    </source>
</evidence>
<evidence type="ECO:0000259" key="3">
    <source>
        <dbReference type="Pfam" id="PF07587"/>
    </source>
</evidence>
<gene>
    <name evidence="4" type="ORF">Poly41_10560</name>
</gene>
<dbReference type="EMBL" id="SJPV01000001">
    <property type="protein sequence ID" value="TWU42756.1"/>
    <property type="molecule type" value="Genomic_DNA"/>
</dbReference>
<keyword evidence="5" id="KW-1185">Reference proteome</keyword>